<feature type="compositionally biased region" description="Low complexity" evidence="1">
    <location>
        <begin position="242"/>
        <end position="275"/>
    </location>
</feature>
<feature type="compositionally biased region" description="Basic and acidic residues" evidence="1">
    <location>
        <begin position="156"/>
        <end position="171"/>
    </location>
</feature>
<feature type="region of interest" description="Disordered" evidence="1">
    <location>
        <begin position="153"/>
        <end position="175"/>
    </location>
</feature>
<proteinExistence type="predicted"/>
<feature type="region of interest" description="Disordered" evidence="1">
    <location>
        <begin position="197"/>
        <end position="275"/>
    </location>
</feature>
<name>A0A2N9G2A1_FAGSY</name>
<feature type="compositionally biased region" description="Basic residues" evidence="1">
    <location>
        <begin position="197"/>
        <end position="206"/>
    </location>
</feature>
<gene>
    <name evidence="2" type="ORF">FSB_LOCUS21331</name>
</gene>
<dbReference type="PANTHER" id="PTHR34193">
    <property type="entry name" value="OS11G0199801 PROTEIN"/>
    <property type="match status" value="1"/>
</dbReference>
<protein>
    <submittedName>
        <fullName evidence="2">Uncharacterized protein</fullName>
    </submittedName>
</protein>
<feature type="region of interest" description="Disordered" evidence="1">
    <location>
        <begin position="292"/>
        <end position="362"/>
    </location>
</feature>
<organism evidence="2">
    <name type="scientific">Fagus sylvatica</name>
    <name type="common">Beechnut</name>
    <dbReference type="NCBI Taxonomy" id="28930"/>
    <lineage>
        <taxon>Eukaryota</taxon>
        <taxon>Viridiplantae</taxon>
        <taxon>Streptophyta</taxon>
        <taxon>Embryophyta</taxon>
        <taxon>Tracheophyta</taxon>
        <taxon>Spermatophyta</taxon>
        <taxon>Magnoliopsida</taxon>
        <taxon>eudicotyledons</taxon>
        <taxon>Gunneridae</taxon>
        <taxon>Pentapetalae</taxon>
        <taxon>rosids</taxon>
        <taxon>fabids</taxon>
        <taxon>Fagales</taxon>
        <taxon>Fagaceae</taxon>
        <taxon>Fagus</taxon>
    </lineage>
</organism>
<feature type="region of interest" description="Disordered" evidence="1">
    <location>
        <begin position="69"/>
        <end position="94"/>
    </location>
</feature>
<sequence length="456" mass="51988">MFDPCTTQFQNRTQSSDVVLVKDSYEPWNYGPRAKKAAQNFTKYNSWNGTEVRFDPEMKAVDESGVCSPPLWKTSPPRSPQHRANHYRSLSPTSRTQAIAKGQKELMEMVRNMPEACYELSLKDLVEKPKLEARQQQQERNISEDRDLNLSSTEILYRRENSNNKRNDKRAQVVKRSASINSGGFYLKMVFPVSLRSNKKNNKKKKNDQSVTNTSAKVSPRPSVSDGSPKGVDKEWWKKRISVSGESESGRSSCNSESLKSSASSRSSSTRSRSSNNRWVFDVKRTMGKGLKPVMRWLLGKPKSKQPKPESTQIESDSSDNDEPRLHEEEESDTEPPSPVSQQSIEAVADDSEEERPMYPPPYNPCNNPSFCYVPPTNAIAISEYQLYPHSYPNPYAYQSYSSENYEEQLAEGIFGVNLDSYNTHYRGDQNESASDNFAQSITDQAFCYDENYYPY</sequence>
<dbReference type="EMBL" id="OIVN01001392">
    <property type="protein sequence ID" value="SPC93449.1"/>
    <property type="molecule type" value="Genomic_DNA"/>
</dbReference>
<evidence type="ECO:0000313" key="2">
    <source>
        <dbReference type="EMBL" id="SPC93449.1"/>
    </source>
</evidence>
<accession>A0A2N9G2A1</accession>
<evidence type="ECO:0000256" key="1">
    <source>
        <dbReference type="SAM" id="MobiDB-lite"/>
    </source>
</evidence>
<dbReference type="PANTHER" id="PTHR34193:SF1">
    <property type="entry name" value="EXPRESSED PROTEIN"/>
    <property type="match status" value="1"/>
</dbReference>
<reference evidence="2" key="1">
    <citation type="submission" date="2018-02" db="EMBL/GenBank/DDBJ databases">
        <authorList>
            <person name="Cohen D.B."/>
            <person name="Kent A.D."/>
        </authorList>
    </citation>
    <scope>NUCLEOTIDE SEQUENCE</scope>
</reference>
<dbReference type="AlphaFoldDB" id="A0A2N9G2A1"/>